<keyword evidence="2" id="KW-0812">Transmembrane</keyword>
<gene>
    <name evidence="6" type="ORF">O6R05_05625</name>
</gene>
<dbReference type="InterPro" id="IPR010652">
    <property type="entry name" value="DUF1232"/>
</dbReference>
<evidence type="ECO:0000313" key="6">
    <source>
        <dbReference type="EMBL" id="WBW49488.1"/>
    </source>
</evidence>
<protein>
    <submittedName>
        <fullName evidence="6">DUF1232 domain-containing protein</fullName>
    </submittedName>
</protein>
<accession>A0ABY7QRS8</accession>
<sequence>MNPAKILWNLRGTSEAIFGDKNRLFELIKNAGSKSSRIAEFSTIQKDMNVLLRMVKDVAQGRYTLSKSSVLMVVGALVYLLNPMDIVPDFILGLGFLDDLSIFTYLIAKLRNELESYDTWSLNNQHGK</sequence>
<feature type="domain" description="DUF1232" evidence="5">
    <location>
        <begin position="70"/>
        <end position="104"/>
    </location>
</feature>
<evidence type="ECO:0000256" key="2">
    <source>
        <dbReference type="ARBA" id="ARBA00022692"/>
    </source>
</evidence>
<comment type="subcellular location">
    <subcellularLocation>
        <location evidence="1">Endomembrane system</location>
        <topology evidence="1">Multi-pass membrane protein</topology>
    </subcellularLocation>
</comment>
<keyword evidence="4" id="KW-0472">Membrane</keyword>
<evidence type="ECO:0000256" key="1">
    <source>
        <dbReference type="ARBA" id="ARBA00004127"/>
    </source>
</evidence>
<name>A0ABY7QRS8_9FIRM</name>
<dbReference type="Pfam" id="PF06803">
    <property type="entry name" value="DUF1232"/>
    <property type="match status" value="1"/>
</dbReference>
<organism evidence="6 7">
    <name type="scientific">Peptoniphilus equinus</name>
    <dbReference type="NCBI Taxonomy" id="3016343"/>
    <lineage>
        <taxon>Bacteria</taxon>
        <taxon>Bacillati</taxon>
        <taxon>Bacillota</taxon>
        <taxon>Tissierellia</taxon>
        <taxon>Tissierellales</taxon>
        <taxon>Peptoniphilaceae</taxon>
        <taxon>Peptoniphilus</taxon>
    </lineage>
</organism>
<reference evidence="6 7" key="1">
    <citation type="submission" date="2023-01" db="EMBL/GenBank/DDBJ databases">
        <authorList>
            <person name="Lee S.H."/>
            <person name="Jung H.S."/>
            <person name="Yun J.U."/>
        </authorList>
    </citation>
    <scope>NUCLEOTIDE SEQUENCE [LARGE SCALE GENOMIC DNA]</scope>
    <source>
        <strain evidence="6 7">CBA3646</strain>
    </source>
</reference>
<evidence type="ECO:0000259" key="5">
    <source>
        <dbReference type="Pfam" id="PF06803"/>
    </source>
</evidence>
<evidence type="ECO:0000313" key="7">
    <source>
        <dbReference type="Proteomes" id="UP001210339"/>
    </source>
</evidence>
<proteinExistence type="predicted"/>
<keyword evidence="7" id="KW-1185">Reference proteome</keyword>
<keyword evidence="3" id="KW-1133">Transmembrane helix</keyword>
<dbReference type="RefSeq" id="WP_271191018.1">
    <property type="nucleotide sequence ID" value="NZ_CP115667.1"/>
</dbReference>
<evidence type="ECO:0000256" key="4">
    <source>
        <dbReference type="ARBA" id="ARBA00023136"/>
    </source>
</evidence>
<dbReference type="EMBL" id="CP115667">
    <property type="protein sequence ID" value="WBW49488.1"/>
    <property type="molecule type" value="Genomic_DNA"/>
</dbReference>
<evidence type="ECO:0000256" key="3">
    <source>
        <dbReference type="ARBA" id="ARBA00022989"/>
    </source>
</evidence>
<dbReference type="Proteomes" id="UP001210339">
    <property type="component" value="Chromosome"/>
</dbReference>